<dbReference type="GO" id="GO:0030334">
    <property type="term" value="P:regulation of cell migration"/>
    <property type="evidence" value="ECO:0007669"/>
    <property type="project" value="TreeGrafter"/>
</dbReference>
<feature type="compositionally biased region" description="Basic and acidic residues" evidence="9">
    <location>
        <begin position="59"/>
        <end position="71"/>
    </location>
</feature>
<keyword evidence="7 8" id="KW-1015">Disulfide bond</keyword>
<feature type="region of interest" description="Disordered" evidence="9">
    <location>
        <begin position="59"/>
        <end position="78"/>
    </location>
</feature>
<dbReference type="GO" id="GO:0005184">
    <property type="term" value="F:neuropeptide hormone activity"/>
    <property type="evidence" value="ECO:0007669"/>
    <property type="project" value="TreeGrafter"/>
</dbReference>
<dbReference type="PANTHER" id="PTHR10558">
    <property type="entry name" value="SOMATOSTATIN"/>
    <property type="match status" value="1"/>
</dbReference>
<keyword evidence="5" id="KW-0372">Hormone</keyword>
<protein>
    <recommendedName>
        <fullName evidence="11">Somatostatin/Cortistatin C-terminal domain-containing protein</fullName>
    </recommendedName>
</protein>
<evidence type="ECO:0000256" key="9">
    <source>
        <dbReference type="SAM" id="MobiDB-lite"/>
    </source>
</evidence>
<comment type="caution">
    <text evidence="12">The sequence shown here is derived from an EMBL/GenBank/DDBJ whole genome shotgun (WGS) entry which is preliminary data.</text>
</comment>
<dbReference type="Pfam" id="PF03002">
    <property type="entry name" value="Somatostatin"/>
    <property type="match status" value="1"/>
</dbReference>
<feature type="chain" id="PRO_5043584713" description="Somatostatin/Cortistatin C-terminal domain-containing protein" evidence="10">
    <location>
        <begin position="21"/>
        <end position="108"/>
    </location>
</feature>
<sequence>MLGSAGTLLLLMFLAWGARGLSQSEDNRMTLGHNQDLSAIQEDLLLKLLSGWTDSRESNSMEVERNVERNIPDPLEPKMAPSVKFPHLSLRERKAPCKHFFWKTFTMC</sequence>
<evidence type="ECO:0000313" key="13">
    <source>
        <dbReference type="Proteomes" id="UP001181693"/>
    </source>
</evidence>
<dbReference type="GO" id="GO:0007193">
    <property type="term" value="P:adenylate cyclase-inhibiting G protein-coupled receptor signaling pathway"/>
    <property type="evidence" value="ECO:0007669"/>
    <property type="project" value="TreeGrafter"/>
</dbReference>
<evidence type="ECO:0000256" key="10">
    <source>
        <dbReference type="SAM" id="SignalP"/>
    </source>
</evidence>
<comment type="similarity">
    <text evidence="2">Belongs to the somatostatin family.</text>
</comment>
<evidence type="ECO:0000256" key="8">
    <source>
        <dbReference type="PIRSR" id="PIRSR001814-1"/>
    </source>
</evidence>
<keyword evidence="13" id="KW-1185">Reference proteome</keyword>
<evidence type="ECO:0000256" key="4">
    <source>
        <dbReference type="ARBA" id="ARBA00022685"/>
    </source>
</evidence>
<dbReference type="InterPro" id="IPR018142">
    <property type="entry name" value="Somatostatin/Cortistatin_C"/>
</dbReference>
<name>A0AAV2ZRD6_PYXAD</name>
<evidence type="ECO:0000256" key="3">
    <source>
        <dbReference type="ARBA" id="ARBA00022525"/>
    </source>
</evidence>
<keyword evidence="3" id="KW-0964">Secreted</keyword>
<reference evidence="12" key="1">
    <citation type="thesis" date="2020" institute="ProQuest LLC" country="789 East Eisenhower Parkway, Ann Arbor, MI, USA">
        <title>Comparative Genomics and Chromosome Evolution.</title>
        <authorList>
            <person name="Mudd A.B."/>
        </authorList>
    </citation>
    <scope>NUCLEOTIDE SEQUENCE</scope>
    <source>
        <strain evidence="12">1538</strain>
        <tissue evidence="12">Blood</tissue>
    </source>
</reference>
<feature type="disulfide bond" evidence="8">
    <location>
        <begin position="97"/>
        <end position="108"/>
    </location>
</feature>
<gene>
    <name evidence="12" type="ORF">GDO54_003930</name>
</gene>
<feature type="domain" description="Somatostatin/Cortistatin C-terminal" evidence="11">
    <location>
        <begin position="91"/>
        <end position="108"/>
    </location>
</feature>
<proteinExistence type="inferred from homology"/>
<evidence type="ECO:0000313" key="12">
    <source>
        <dbReference type="EMBL" id="DBA16548.1"/>
    </source>
</evidence>
<evidence type="ECO:0000256" key="1">
    <source>
        <dbReference type="ARBA" id="ARBA00004613"/>
    </source>
</evidence>
<evidence type="ECO:0000256" key="2">
    <source>
        <dbReference type="ARBA" id="ARBA00008327"/>
    </source>
</evidence>
<comment type="subcellular location">
    <subcellularLocation>
        <location evidence="1">Secreted</location>
    </subcellularLocation>
</comment>
<keyword evidence="4" id="KW-0165">Cleavage on pair of basic residues</keyword>
<dbReference type="EMBL" id="DYDO01000011">
    <property type="protein sequence ID" value="DBA16548.1"/>
    <property type="molecule type" value="Genomic_DNA"/>
</dbReference>
<evidence type="ECO:0000256" key="5">
    <source>
        <dbReference type="ARBA" id="ARBA00022702"/>
    </source>
</evidence>
<dbReference type="Proteomes" id="UP001181693">
    <property type="component" value="Unassembled WGS sequence"/>
</dbReference>
<feature type="signal peptide" evidence="10">
    <location>
        <begin position="1"/>
        <end position="20"/>
    </location>
</feature>
<accession>A0AAV2ZRD6</accession>
<dbReference type="PIRSF" id="PIRSF001814">
    <property type="entry name" value="Somatostatin"/>
    <property type="match status" value="1"/>
</dbReference>
<evidence type="ECO:0000256" key="7">
    <source>
        <dbReference type="ARBA" id="ARBA00023157"/>
    </source>
</evidence>
<keyword evidence="6 10" id="KW-0732">Signal</keyword>
<dbReference type="InterPro" id="IPR004250">
    <property type="entry name" value="Somatostatin"/>
</dbReference>
<evidence type="ECO:0000256" key="6">
    <source>
        <dbReference type="ARBA" id="ARBA00022729"/>
    </source>
</evidence>
<dbReference type="GO" id="GO:0001664">
    <property type="term" value="F:G protein-coupled receptor binding"/>
    <property type="evidence" value="ECO:0007669"/>
    <property type="project" value="TreeGrafter"/>
</dbReference>
<dbReference type="GO" id="GO:0005615">
    <property type="term" value="C:extracellular space"/>
    <property type="evidence" value="ECO:0007669"/>
    <property type="project" value="TreeGrafter"/>
</dbReference>
<evidence type="ECO:0000259" key="11">
    <source>
        <dbReference type="Pfam" id="PF03002"/>
    </source>
</evidence>
<organism evidence="12 13">
    <name type="scientific">Pyxicephalus adspersus</name>
    <name type="common">African bullfrog</name>
    <dbReference type="NCBI Taxonomy" id="30357"/>
    <lineage>
        <taxon>Eukaryota</taxon>
        <taxon>Metazoa</taxon>
        <taxon>Chordata</taxon>
        <taxon>Craniata</taxon>
        <taxon>Vertebrata</taxon>
        <taxon>Euteleostomi</taxon>
        <taxon>Amphibia</taxon>
        <taxon>Batrachia</taxon>
        <taxon>Anura</taxon>
        <taxon>Neobatrachia</taxon>
        <taxon>Ranoidea</taxon>
        <taxon>Pyxicephalidae</taxon>
        <taxon>Pyxicephalinae</taxon>
        <taxon>Pyxicephalus</taxon>
    </lineage>
</organism>
<dbReference type="PANTHER" id="PTHR10558:SF1">
    <property type="entry name" value="CORTISTATIN"/>
    <property type="match status" value="1"/>
</dbReference>
<dbReference type="AlphaFoldDB" id="A0AAV2ZRD6"/>